<accession>A0AAD6GJM7</accession>
<dbReference type="PANTHER" id="PTHR34853">
    <property type="match status" value="1"/>
</dbReference>
<feature type="chain" id="PRO_5042038947" evidence="2">
    <location>
        <begin position="20"/>
        <end position="442"/>
    </location>
</feature>
<keyword evidence="2" id="KW-0732">Signal</keyword>
<name>A0AAD6GJM7_9EURO</name>
<dbReference type="Gene3D" id="3.40.50.1820">
    <property type="entry name" value="alpha/beta hydrolase"/>
    <property type="match status" value="1"/>
</dbReference>
<reference evidence="3 4" key="1">
    <citation type="journal article" date="2023" name="IMA Fungus">
        <title>Comparative genomic study of the Penicillium genus elucidates a diverse pangenome and 15 lateral gene transfer events.</title>
        <authorList>
            <person name="Petersen C."/>
            <person name="Sorensen T."/>
            <person name="Nielsen M.R."/>
            <person name="Sondergaard T.E."/>
            <person name="Sorensen J.L."/>
            <person name="Fitzpatrick D.A."/>
            <person name="Frisvad J.C."/>
            <person name="Nielsen K.L."/>
        </authorList>
    </citation>
    <scope>NUCLEOTIDE SEQUENCE [LARGE SCALE GENOMIC DNA]</scope>
    <source>
        <strain evidence="3 4">IBT 35679</strain>
    </source>
</reference>
<dbReference type="EMBL" id="JAQIZZ010000002">
    <property type="protein sequence ID" value="KAJ5552235.1"/>
    <property type="molecule type" value="Genomic_DNA"/>
</dbReference>
<evidence type="ECO:0000256" key="1">
    <source>
        <dbReference type="ARBA" id="ARBA00022801"/>
    </source>
</evidence>
<dbReference type="InterPro" id="IPR029058">
    <property type="entry name" value="AB_hydrolase_fold"/>
</dbReference>
<keyword evidence="4" id="KW-1185">Reference proteome</keyword>
<dbReference type="InterPro" id="IPR005152">
    <property type="entry name" value="Lipase_secreted"/>
</dbReference>
<dbReference type="GO" id="GO:0016042">
    <property type="term" value="P:lipid catabolic process"/>
    <property type="evidence" value="ECO:0007669"/>
    <property type="project" value="InterPro"/>
</dbReference>
<sequence length="442" mass="46875">MRSTLLITAFISLFPSVFPAGLVPPSEDPFYDQPNNISTYAAGEVIRSRSVDPQLESLLSLPVDISVKAVSQFLFRTTDNLGDAAAAVVTLIEPHNSDPTKLVGYQTFYDSANVDCSPSYTLQAESESLVNLLAGNVSEDVPFMVGALNQGWWLYTTDYEGLKAEYTTGLQSGYAVLDSTRAVLSAGPVLGLSASPKYALWGYSGGSLASTWAAELQPSYAPELDFAGVAVGGTVPNISSILATIHDSTAAGLAFSGIYGESKAFPNMTVWLEENLLSDMKEEFYSIASGCLAQATAAGVGKDLYSFFRGGEAAFEMEVPKSIFRWSGQLGVHGIPSAPLFIYKAVGDEISPVADTDDLVAEYCSAGARVEYHRDLVGDHETEAISGSASALDWLNARLAGVEVDGGCIIEDVALTSLSLGSVVFFGEELYSILESILGAEL</sequence>
<proteinExistence type="predicted"/>
<comment type="caution">
    <text evidence="3">The sequence shown here is derived from an EMBL/GenBank/DDBJ whole genome shotgun (WGS) entry which is preliminary data.</text>
</comment>
<protein>
    <submittedName>
        <fullName evidence="3">Uncharacterized protein</fullName>
    </submittedName>
</protein>
<feature type="signal peptide" evidence="2">
    <location>
        <begin position="1"/>
        <end position="19"/>
    </location>
</feature>
<dbReference type="SUPFAM" id="SSF53474">
    <property type="entry name" value="alpha/beta-Hydrolases"/>
    <property type="match status" value="1"/>
</dbReference>
<evidence type="ECO:0000313" key="4">
    <source>
        <dbReference type="Proteomes" id="UP001220324"/>
    </source>
</evidence>
<dbReference type="Pfam" id="PF03583">
    <property type="entry name" value="LIP"/>
    <property type="match status" value="1"/>
</dbReference>
<evidence type="ECO:0000256" key="2">
    <source>
        <dbReference type="SAM" id="SignalP"/>
    </source>
</evidence>
<dbReference type="Proteomes" id="UP001220324">
    <property type="component" value="Unassembled WGS sequence"/>
</dbReference>
<dbReference type="GO" id="GO:0017000">
    <property type="term" value="P:antibiotic biosynthetic process"/>
    <property type="evidence" value="ECO:0007669"/>
    <property type="project" value="UniProtKB-ARBA"/>
</dbReference>
<dbReference type="GO" id="GO:0072330">
    <property type="term" value="P:monocarboxylic acid biosynthetic process"/>
    <property type="evidence" value="ECO:0007669"/>
    <property type="project" value="UniProtKB-ARBA"/>
</dbReference>
<organism evidence="3 4">
    <name type="scientific">Penicillium frequentans</name>
    <dbReference type="NCBI Taxonomy" id="3151616"/>
    <lineage>
        <taxon>Eukaryota</taxon>
        <taxon>Fungi</taxon>
        <taxon>Dikarya</taxon>
        <taxon>Ascomycota</taxon>
        <taxon>Pezizomycotina</taxon>
        <taxon>Eurotiomycetes</taxon>
        <taxon>Eurotiomycetidae</taxon>
        <taxon>Eurotiales</taxon>
        <taxon>Aspergillaceae</taxon>
        <taxon>Penicillium</taxon>
    </lineage>
</organism>
<evidence type="ECO:0000313" key="3">
    <source>
        <dbReference type="EMBL" id="KAJ5552235.1"/>
    </source>
</evidence>
<dbReference type="GO" id="GO:0004806">
    <property type="term" value="F:triacylglycerol lipase activity"/>
    <property type="evidence" value="ECO:0007669"/>
    <property type="project" value="InterPro"/>
</dbReference>
<keyword evidence="1" id="KW-0378">Hydrolase</keyword>
<dbReference type="AlphaFoldDB" id="A0AAD6GJM7"/>
<dbReference type="PANTHER" id="PTHR34853:SF5">
    <property type="entry name" value="LIP-DOMAIN-CONTAINING PROTEIN-RELATED"/>
    <property type="match status" value="1"/>
</dbReference>
<dbReference type="Gene3D" id="1.10.260.130">
    <property type="match status" value="1"/>
</dbReference>
<gene>
    <name evidence="3" type="ORF">N7494_001613</name>
</gene>